<evidence type="ECO:0000256" key="2">
    <source>
        <dbReference type="ARBA" id="ARBA00022729"/>
    </source>
</evidence>
<dbReference type="PANTHER" id="PTHR34501:SF2">
    <property type="entry name" value="OUTER MEMBRANE PORIN F-RELATED"/>
    <property type="match status" value="1"/>
</dbReference>
<feature type="signal peptide" evidence="4">
    <location>
        <begin position="1"/>
        <end position="25"/>
    </location>
</feature>
<proteinExistence type="predicted"/>
<sequence>MSHFKKTLLGAAIAATTMAAGTANAYMLGDPNDANVEVYGVVSISAVDYGASNATGPDDGWALENETRIGFRAAKAMTDNVTAFAQVESGWVLDYGADLGNRDTFVGLRGDDWGQVRFGRMLTPLYELVDWPYSASNLGRTFDRAWRSGERYHFDRKSQMARYDSPMFADMVKFSLAGGNGSENHEDSNFFGGSVTVAPMDMLTLHAAFETAKGTEFESATDNVFDTNNATPGNPLDIKEVGKAASVGDTDSYFVGFELRPMDNFNILGAYKTGSYDSTNGGGDYGYTKREIDAYSIQANYFFGNANIRVGYADQSGEQDGVENKDLDSTSISGEFGYSFNSVYTFLRLTQQDDSTFDDDLMVRIGTEWTF</sequence>
<organism evidence="6 7">
    <name type="scientific">Vibrio brasiliensis LMG 20546</name>
    <dbReference type="NCBI Taxonomy" id="945543"/>
    <lineage>
        <taxon>Bacteria</taxon>
        <taxon>Pseudomonadati</taxon>
        <taxon>Pseudomonadota</taxon>
        <taxon>Gammaproteobacteria</taxon>
        <taxon>Vibrionales</taxon>
        <taxon>Vibrionaceae</taxon>
        <taxon>Vibrio</taxon>
        <taxon>Vibrio oreintalis group</taxon>
    </lineage>
</organism>
<dbReference type="RefSeq" id="WP_006881601.1">
    <property type="nucleotide sequence ID" value="NZ_AEVS01000116.1"/>
</dbReference>
<dbReference type="Gene3D" id="2.40.160.10">
    <property type="entry name" value="Porin"/>
    <property type="match status" value="1"/>
</dbReference>
<dbReference type="STRING" id="945543.VIBR0546_09504"/>
<dbReference type="Pfam" id="PF13609">
    <property type="entry name" value="Porin_4"/>
    <property type="match status" value="1"/>
</dbReference>
<dbReference type="SUPFAM" id="SSF56935">
    <property type="entry name" value="Porins"/>
    <property type="match status" value="1"/>
</dbReference>
<protein>
    <submittedName>
        <fullName evidence="6">Putative chitoporin</fullName>
    </submittedName>
</protein>
<dbReference type="InterPro" id="IPR001702">
    <property type="entry name" value="Porin_Gram-ve"/>
</dbReference>
<dbReference type="Proteomes" id="UP000004371">
    <property type="component" value="Unassembled WGS sequence"/>
</dbReference>
<keyword evidence="2 4" id="KW-0732">Signal</keyword>
<dbReference type="AlphaFoldDB" id="E8M0J2"/>
<comment type="subcellular location">
    <subcellularLocation>
        <location evidence="1">Cell outer membrane</location>
        <topology evidence="1">Multi-pass membrane protein</topology>
    </subcellularLocation>
</comment>
<dbReference type="PANTHER" id="PTHR34501">
    <property type="entry name" value="PROTEIN YDDL-RELATED"/>
    <property type="match status" value="1"/>
</dbReference>
<dbReference type="InterPro" id="IPR033900">
    <property type="entry name" value="Gram_neg_porin_domain"/>
</dbReference>
<evidence type="ECO:0000256" key="3">
    <source>
        <dbReference type="ARBA" id="ARBA00023136"/>
    </source>
</evidence>
<dbReference type="CDD" id="cd00342">
    <property type="entry name" value="gram_neg_porins"/>
    <property type="match status" value="1"/>
</dbReference>
<accession>E8M0J2</accession>
<dbReference type="eggNOG" id="COG3203">
    <property type="taxonomic scope" value="Bacteria"/>
</dbReference>
<comment type="caution">
    <text evidence="6">The sequence shown here is derived from an EMBL/GenBank/DDBJ whole genome shotgun (WGS) entry which is preliminary data.</text>
</comment>
<evidence type="ECO:0000256" key="4">
    <source>
        <dbReference type="SAM" id="SignalP"/>
    </source>
</evidence>
<evidence type="ECO:0000313" key="7">
    <source>
        <dbReference type="Proteomes" id="UP000004371"/>
    </source>
</evidence>
<gene>
    <name evidence="6" type="ORF">VIBR0546_09504</name>
</gene>
<reference evidence="6 7" key="1">
    <citation type="journal article" date="2012" name="Int. J. Syst. Evol. Microbiol.">
        <title>Vibrio caribbeanicus sp. nov., isolated from the marine sponge Scleritoderma cyanea.</title>
        <authorList>
            <person name="Hoffmann M."/>
            <person name="Monday S.R."/>
            <person name="Allard M.W."/>
            <person name="Strain E.A."/>
            <person name="Whittaker P."/>
            <person name="Naum M."/>
            <person name="McCarthy P.J."/>
            <person name="Lopez J.V."/>
            <person name="Fischer M."/>
            <person name="Brown E.W."/>
        </authorList>
    </citation>
    <scope>NUCLEOTIDE SEQUENCE [LARGE SCALE GENOMIC DNA]</scope>
    <source>
        <strain evidence="6 7">LMG 20546</strain>
    </source>
</reference>
<evidence type="ECO:0000256" key="1">
    <source>
        <dbReference type="ARBA" id="ARBA00004571"/>
    </source>
</evidence>
<name>E8M0J2_9VIBR</name>
<dbReference type="EMBL" id="AEVS01000116">
    <property type="protein sequence ID" value="EGA63517.1"/>
    <property type="molecule type" value="Genomic_DNA"/>
</dbReference>
<dbReference type="PRINTS" id="PR00182">
    <property type="entry name" value="ECOLNEIPORIN"/>
</dbReference>
<keyword evidence="3" id="KW-0472">Membrane</keyword>
<evidence type="ECO:0000313" key="6">
    <source>
        <dbReference type="EMBL" id="EGA63517.1"/>
    </source>
</evidence>
<evidence type="ECO:0000259" key="5">
    <source>
        <dbReference type="Pfam" id="PF13609"/>
    </source>
</evidence>
<dbReference type="InterPro" id="IPR023614">
    <property type="entry name" value="Porin_dom_sf"/>
</dbReference>
<dbReference type="GO" id="GO:0009279">
    <property type="term" value="C:cell outer membrane"/>
    <property type="evidence" value="ECO:0007669"/>
    <property type="project" value="UniProtKB-SubCell"/>
</dbReference>
<keyword evidence="7" id="KW-1185">Reference proteome</keyword>
<dbReference type="GO" id="GO:0015288">
    <property type="term" value="F:porin activity"/>
    <property type="evidence" value="ECO:0007669"/>
    <property type="project" value="InterPro"/>
</dbReference>
<dbReference type="GO" id="GO:0034220">
    <property type="term" value="P:monoatomic ion transmembrane transport"/>
    <property type="evidence" value="ECO:0007669"/>
    <property type="project" value="InterPro"/>
</dbReference>
<feature type="domain" description="Porin" evidence="5">
    <location>
        <begin position="12"/>
        <end position="342"/>
    </location>
</feature>
<dbReference type="OrthoDB" id="8173690at2"/>
<feature type="chain" id="PRO_5003227578" evidence="4">
    <location>
        <begin position="26"/>
        <end position="371"/>
    </location>
</feature>
<dbReference type="InterPro" id="IPR050298">
    <property type="entry name" value="Gram-neg_bact_OMP"/>
</dbReference>